<sequence>MTQLRNMNKQLSIVLGAQAILPLLPYLSSLFSNLNVLFNLPGLLSSSIAIFFSSSLGSLVAFLNPIV</sequence>
<keyword evidence="2" id="KW-1185">Reference proteome</keyword>
<evidence type="ECO:0000313" key="1">
    <source>
        <dbReference type="EMBL" id="CAK5063103.1"/>
    </source>
</evidence>
<protein>
    <submittedName>
        <fullName evidence="1">Uncharacterized protein</fullName>
    </submittedName>
</protein>
<proteinExistence type="predicted"/>
<organism evidence="1 2">
    <name type="scientific">Meloidogyne enterolobii</name>
    <name type="common">Root-knot nematode worm</name>
    <name type="synonym">Meloidogyne mayaguensis</name>
    <dbReference type="NCBI Taxonomy" id="390850"/>
    <lineage>
        <taxon>Eukaryota</taxon>
        <taxon>Metazoa</taxon>
        <taxon>Ecdysozoa</taxon>
        <taxon>Nematoda</taxon>
        <taxon>Chromadorea</taxon>
        <taxon>Rhabditida</taxon>
        <taxon>Tylenchina</taxon>
        <taxon>Tylenchomorpha</taxon>
        <taxon>Tylenchoidea</taxon>
        <taxon>Meloidogynidae</taxon>
        <taxon>Meloidogyninae</taxon>
        <taxon>Meloidogyne</taxon>
    </lineage>
</organism>
<reference evidence="1" key="1">
    <citation type="submission" date="2023-11" db="EMBL/GenBank/DDBJ databases">
        <authorList>
            <person name="Poullet M."/>
        </authorList>
    </citation>
    <scope>NUCLEOTIDE SEQUENCE</scope>
    <source>
        <strain evidence="1">E1834</strain>
    </source>
</reference>
<name>A0ACB0YVK2_MELEN</name>
<evidence type="ECO:0000313" key="2">
    <source>
        <dbReference type="Proteomes" id="UP001497535"/>
    </source>
</evidence>
<dbReference type="EMBL" id="CAVMJV010000018">
    <property type="protein sequence ID" value="CAK5063103.1"/>
    <property type="molecule type" value="Genomic_DNA"/>
</dbReference>
<gene>
    <name evidence="1" type="ORF">MENTE1834_LOCUS16682</name>
</gene>
<dbReference type="Proteomes" id="UP001497535">
    <property type="component" value="Unassembled WGS sequence"/>
</dbReference>
<accession>A0ACB0YVK2</accession>
<comment type="caution">
    <text evidence="1">The sequence shown here is derived from an EMBL/GenBank/DDBJ whole genome shotgun (WGS) entry which is preliminary data.</text>
</comment>